<evidence type="ECO:0000256" key="1">
    <source>
        <dbReference type="ARBA" id="ARBA00002274"/>
    </source>
</evidence>
<evidence type="ECO:0000256" key="2">
    <source>
        <dbReference type="ARBA" id="ARBA00004870"/>
    </source>
</evidence>
<dbReference type="EMBL" id="ONZG01000001">
    <property type="protein sequence ID" value="SPJ26700.1"/>
    <property type="molecule type" value="Genomic_DNA"/>
</dbReference>
<dbReference type="Pfam" id="PF02606">
    <property type="entry name" value="LpxK"/>
    <property type="match status" value="1"/>
</dbReference>
<keyword evidence="15" id="KW-1185">Reference proteome</keyword>
<dbReference type="Proteomes" id="UP000244898">
    <property type="component" value="Unassembled WGS sequence"/>
</dbReference>
<dbReference type="PANTHER" id="PTHR42724:SF1">
    <property type="entry name" value="TETRAACYLDISACCHARIDE 4'-KINASE, MITOCHONDRIAL-RELATED"/>
    <property type="match status" value="1"/>
</dbReference>
<keyword evidence="6 13" id="KW-0441">Lipid A biosynthesis</keyword>
<dbReference type="GO" id="GO:0005524">
    <property type="term" value="F:ATP binding"/>
    <property type="evidence" value="ECO:0007669"/>
    <property type="project" value="UniProtKB-UniRule"/>
</dbReference>
<comment type="catalytic activity">
    <reaction evidence="13">
        <text>a lipid A disaccharide + ATP = a lipid IVA + ADP + H(+)</text>
        <dbReference type="Rhea" id="RHEA:67840"/>
        <dbReference type="ChEBI" id="CHEBI:15378"/>
        <dbReference type="ChEBI" id="CHEBI:30616"/>
        <dbReference type="ChEBI" id="CHEBI:176343"/>
        <dbReference type="ChEBI" id="CHEBI:176425"/>
        <dbReference type="ChEBI" id="CHEBI:456216"/>
        <dbReference type="EC" id="2.7.1.130"/>
    </reaction>
</comment>
<dbReference type="OrthoDB" id="9766423at2"/>
<organism evidence="14 15">
    <name type="scientific">Falsiruegeria mediterranea M17</name>
    <dbReference type="NCBI Taxonomy" id="1200281"/>
    <lineage>
        <taxon>Bacteria</taxon>
        <taxon>Pseudomonadati</taxon>
        <taxon>Pseudomonadota</taxon>
        <taxon>Alphaproteobacteria</taxon>
        <taxon>Rhodobacterales</taxon>
        <taxon>Roseobacteraceae</taxon>
        <taxon>Falsiruegeria</taxon>
    </lineage>
</organism>
<evidence type="ECO:0000256" key="13">
    <source>
        <dbReference type="HAMAP-Rule" id="MF_00409"/>
    </source>
</evidence>
<dbReference type="RefSeq" id="WP_108785020.1">
    <property type="nucleotide sequence ID" value="NZ_ONZG01000001.1"/>
</dbReference>
<dbReference type="EC" id="2.7.1.130" evidence="3 13"/>
<reference evidence="15" key="1">
    <citation type="submission" date="2018-03" db="EMBL/GenBank/DDBJ databases">
        <authorList>
            <person name="Rodrigo-Torres L."/>
            <person name="Arahal R. D."/>
            <person name="Lucena T."/>
        </authorList>
    </citation>
    <scope>NUCLEOTIDE SEQUENCE [LARGE SCALE GENOMIC DNA]</scope>
    <source>
        <strain evidence="15">CECT 7615</strain>
    </source>
</reference>
<comment type="similarity">
    <text evidence="13">Belongs to the LpxK family.</text>
</comment>
<dbReference type="UniPathway" id="UPA00359">
    <property type="reaction ID" value="UER00482"/>
</dbReference>
<keyword evidence="10 13" id="KW-0067">ATP-binding</keyword>
<dbReference type="GO" id="GO:0009245">
    <property type="term" value="P:lipid A biosynthetic process"/>
    <property type="evidence" value="ECO:0007669"/>
    <property type="project" value="UniProtKB-UniRule"/>
</dbReference>
<keyword evidence="8 13" id="KW-0547">Nucleotide-binding</keyword>
<dbReference type="GO" id="GO:0005886">
    <property type="term" value="C:plasma membrane"/>
    <property type="evidence" value="ECO:0007669"/>
    <property type="project" value="TreeGrafter"/>
</dbReference>
<evidence type="ECO:0000256" key="7">
    <source>
        <dbReference type="ARBA" id="ARBA00022679"/>
    </source>
</evidence>
<evidence type="ECO:0000256" key="4">
    <source>
        <dbReference type="ARBA" id="ARBA00016436"/>
    </source>
</evidence>
<comment type="pathway">
    <text evidence="2 13">Glycolipid biosynthesis; lipid IV(A) biosynthesis; lipid IV(A) from (3R)-3-hydroxytetradecanoyl-[acyl-carrier-protein] and UDP-N-acetyl-alpha-D-glucosamine: step 6/6.</text>
</comment>
<dbReference type="AlphaFoldDB" id="A0A2R8C2Q8"/>
<keyword evidence="11 13" id="KW-0443">Lipid metabolism</keyword>
<evidence type="ECO:0000256" key="6">
    <source>
        <dbReference type="ARBA" id="ARBA00022556"/>
    </source>
</evidence>
<gene>
    <name evidence="13 14" type="primary">lpxK</name>
    <name evidence="14" type="ORF">TRM7615_00168</name>
</gene>
<keyword evidence="7 13" id="KW-0808">Transferase</keyword>
<protein>
    <recommendedName>
        <fullName evidence="4 13">Tetraacyldisaccharide 4'-kinase</fullName>
        <ecNumber evidence="3 13">2.7.1.130</ecNumber>
    </recommendedName>
    <alternativeName>
        <fullName evidence="12 13">Lipid A 4'-kinase</fullName>
    </alternativeName>
</protein>
<evidence type="ECO:0000256" key="8">
    <source>
        <dbReference type="ARBA" id="ARBA00022741"/>
    </source>
</evidence>
<dbReference type="InterPro" id="IPR003758">
    <property type="entry name" value="LpxK"/>
</dbReference>
<dbReference type="PANTHER" id="PTHR42724">
    <property type="entry name" value="TETRAACYLDISACCHARIDE 4'-KINASE"/>
    <property type="match status" value="1"/>
</dbReference>
<comment type="function">
    <text evidence="1 13">Transfers the gamma-phosphate of ATP to the 4'-position of a tetraacyldisaccharide 1-phosphate intermediate (termed DS-1-P) to form tetraacyldisaccharide 1,4'-bis-phosphate (lipid IVA).</text>
</comment>
<evidence type="ECO:0000313" key="15">
    <source>
        <dbReference type="Proteomes" id="UP000244898"/>
    </source>
</evidence>
<proteinExistence type="inferred from homology"/>
<name>A0A2R8C2Q8_9RHOB</name>
<sequence length="332" mass="35382">MRPPNFWNTAPNQLDWRARLLRPLGALYARATARRVAKGAPQDPGVPVICVGNLNAGGTGKTPTAIWVIEQLRNAGHEPHVVSRGYGGSLEGPVRVEPGKHGADQVGDEPLLLAAFAEVWVAKDRAAGAKAAAEFGATVIVLDDGFQNPSVKKDLSIIVVDAAQGFGNGLCLPAGPLREPVEAGLTRADLVLSLGKAEAQETFASTWGRSLTLPHVTGEVCPLKTGMDWADTPVLAFAGIGNPAKFFRTLRDQGADLRRAEPLDDHQPLTQALMSRLESEAKLLGAQMVTTEKDAVRLPPAFRSKVITLPVRLHLKESEQMTDLMLSAAPAP</sequence>
<keyword evidence="5 13" id="KW-0444">Lipid biosynthesis</keyword>
<accession>A0A2R8C2Q8</accession>
<dbReference type="GO" id="GO:0009029">
    <property type="term" value="F:lipid-A 4'-kinase activity"/>
    <property type="evidence" value="ECO:0007669"/>
    <property type="project" value="UniProtKB-UniRule"/>
</dbReference>
<dbReference type="HAMAP" id="MF_00409">
    <property type="entry name" value="LpxK"/>
    <property type="match status" value="1"/>
</dbReference>
<dbReference type="InterPro" id="IPR027417">
    <property type="entry name" value="P-loop_NTPase"/>
</dbReference>
<dbReference type="NCBIfam" id="TIGR00682">
    <property type="entry name" value="lpxK"/>
    <property type="match status" value="1"/>
</dbReference>
<dbReference type="GO" id="GO:0009244">
    <property type="term" value="P:lipopolysaccharide core region biosynthetic process"/>
    <property type="evidence" value="ECO:0007669"/>
    <property type="project" value="TreeGrafter"/>
</dbReference>
<keyword evidence="9 13" id="KW-0418">Kinase</keyword>
<dbReference type="SUPFAM" id="SSF52540">
    <property type="entry name" value="P-loop containing nucleoside triphosphate hydrolases"/>
    <property type="match status" value="1"/>
</dbReference>
<evidence type="ECO:0000313" key="14">
    <source>
        <dbReference type="EMBL" id="SPJ26700.1"/>
    </source>
</evidence>
<evidence type="ECO:0000256" key="5">
    <source>
        <dbReference type="ARBA" id="ARBA00022516"/>
    </source>
</evidence>
<evidence type="ECO:0000256" key="11">
    <source>
        <dbReference type="ARBA" id="ARBA00023098"/>
    </source>
</evidence>
<evidence type="ECO:0000256" key="10">
    <source>
        <dbReference type="ARBA" id="ARBA00022840"/>
    </source>
</evidence>
<evidence type="ECO:0000256" key="12">
    <source>
        <dbReference type="ARBA" id="ARBA00029757"/>
    </source>
</evidence>
<evidence type="ECO:0000256" key="9">
    <source>
        <dbReference type="ARBA" id="ARBA00022777"/>
    </source>
</evidence>
<evidence type="ECO:0000256" key="3">
    <source>
        <dbReference type="ARBA" id="ARBA00012071"/>
    </source>
</evidence>
<feature type="binding site" evidence="13">
    <location>
        <begin position="55"/>
        <end position="62"/>
    </location>
    <ligand>
        <name>ATP</name>
        <dbReference type="ChEBI" id="CHEBI:30616"/>
    </ligand>
</feature>